<dbReference type="Pfam" id="PF07015">
    <property type="entry name" value="VirC1"/>
    <property type="match status" value="1"/>
</dbReference>
<reference evidence="1" key="1">
    <citation type="submission" date="2020-01" db="EMBL/GenBank/DDBJ databases">
        <authorList>
            <person name="Meier V. D."/>
            <person name="Meier V D."/>
        </authorList>
    </citation>
    <scope>NUCLEOTIDE SEQUENCE</scope>
    <source>
        <strain evidence="1">HLG_WM_MAG_09</strain>
    </source>
</reference>
<name>A0A6S6TQD5_9GAMM</name>
<organism evidence="1">
    <name type="scientific">uncultured Thiotrichaceae bacterium</name>
    <dbReference type="NCBI Taxonomy" id="298394"/>
    <lineage>
        <taxon>Bacteria</taxon>
        <taxon>Pseudomonadati</taxon>
        <taxon>Pseudomonadota</taxon>
        <taxon>Gammaproteobacteria</taxon>
        <taxon>Thiotrichales</taxon>
        <taxon>Thiotrichaceae</taxon>
        <taxon>environmental samples</taxon>
    </lineage>
</organism>
<sequence length="253" mass="27869">MKTISVLSSKGGAGKTTLVKSLLTAASHKGARAAFIECDQNGSLLSWAKNAALNGLWPEGIDAYQVLDIQKLSEVLEEIRSEGEVDYIFIDTEGRASEDHHHFVFESDLLLIPMMLSRTDIEVTRGLLNWLHRLPSHVDKPELLPKARVVLNSVAGKSPSKAELGLLELIGNQNLVGESMDKPTERMEVLESVVRDREAYRIMDVNGPLNEVIKQHNATAQPFQKNPVWLVDALKETATALHAVDQLMENSGG</sequence>
<proteinExistence type="predicted"/>
<protein>
    <submittedName>
        <fullName evidence="1">ATPase involved in chromosome partitioning</fullName>
    </submittedName>
</protein>
<dbReference type="Gene3D" id="3.40.50.300">
    <property type="entry name" value="P-loop containing nucleotide triphosphate hydrolases"/>
    <property type="match status" value="1"/>
</dbReference>
<gene>
    <name evidence="1" type="ORF">HELGO_WM96210</name>
</gene>
<dbReference type="PANTHER" id="PTHR13696">
    <property type="entry name" value="P-LOOP CONTAINING NUCLEOSIDE TRIPHOSPHATE HYDROLASE"/>
    <property type="match status" value="1"/>
</dbReference>
<dbReference type="SUPFAM" id="SSF52540">
    <property type="entry name" value="P-loop containing nucleoside triphosphate hydrolases"/>
    <property type="match status" value="1"/>
</dbReference>
<dbReference type="InterPro" id="IPR009744">
    <property type="entry name" value="VirC1"/>
</dbReference>
<dbReference type="EMBL" id="CACVAT010000312">
    <property type="protein sequence ID" value="CAA6818840.1"/>
    <property type="molecule type" value="Genomic_DNA"/>
</dbReference>
<evidence type="ECO:0000313" key="1">
    <source>
        <dbReference type="EMBL" id="CAA6818840.1"/>
    </source>
</evidence>
<dbReference type="InterPro" id="IPR050678">
    <property type="entry name" value="DNA_Partitioning_ATPase"/>
</dbReference>
<dbReference type="InterPro" id="IPR027417">
    <property type="entry name" value="P-loop_NTPase"/>
</dbReference>
<dbReference type="CDD" id="cd02042">
    <property type="entry name" value="ParAB_family"/>
    <property type="match status" value="1"/>
</dbReference>
<dbReference type="PANTHER" id="PTHR13696:SF96">
    <property type="entry name" value="COBQ_COBB_MIND_PARA NUCLEOTIDE BINDING DOMAIN-CONTAINING PROTEIN"/>
    <property type="match status" value="1"/>
</dbReference>
<accession>A0A6S6TQD5</accession>
<dbReference type="AlphaFoldDB" id="A0A6S6TQD5"/>